<evidence type="ECO:0000313" key="1">
    <source>
        <dbReference type="EMBL" id="KAF9477291.1"/>
    </source>
</evidence>
<proteinExistence type="predicted"/>
<keyword evidence="2" id="KW-1185">Reference proteome</keyword>
<dbReference type="Proteomes" id="UP000807469">
    <property type="component" value="Unassembled WGS sequence"/>
</dbReference>
<dbReference type="EMBL" id="MU155266">
    <property type="protein sequence ID" value="KAF9477291.1"/>
    <property type="molecule type" value="Genomic_DNA"/>
</dbReference>
<comment type="caution">
    <text evidence="1">The sequence shown here is derived from an EMBL/GenBank/DDBJ whole genome shotgun (WGS) entry which is preliminary data.</text>
</comment>
<accession>A0A9P6CRQ3</accession>
<name>A0A9P6CRQ3_9AGAR</name>
<protein>
    <submittedName>
        <fullName evidence="1">Uncharacterized protein</fullName>
    </submittedName>
</protein>
<dbReference type="AlphaFoldDB" id="A0A9P6CRQ3"/>
<gene>
    <name evidence="1" type="ORF">BDN70DRAFT_881387</name>
</gene>
<reference evidence="1" key="1">
    <citation type="submission" date="2020-11" db="EMBL/GenBank/DDBJ databases">
        <authorList>
            <consortium name="DOE Joint Genome Institute"/>
            <person name="Ahrendt S."/>
            <person name="Riley R."/>
            <person name="Andreopoulos W."/>
            <person name="Labutti K."/>
            <person name="Pangilinan J."/>
            <person name="Ruiz-Duenas F.J."/>
            <person name="Barrasa J.M."/>
            <person name="Sanchez-Garcia M."/>
            <person name="Camarero S."/>
            <person name="Miyauchi S."/>
            <person name="Serrano A."/>
            <person name="Linde D."/>
            <person name="Babiker R."/>
            <person name="Drula E."/>
            <person name="Ayuso-Fernandez I."/>
            <person name="Pacheco R."/>
            <person name="Padilla G."/>
            <person name="Ferreira P."/>
            <person name="Barriuso J."/>
            <person name="Kellner H."/>
            <person name="Castanera R."/>
            <person name="Alfaro M."/>
            <person name="Ramirez L."/>
            <person name="Pisabarro A.G."/>
            <person name="Kuo A."/>
            <person name="Tritt A."/>
            <person name="Lipzen A."/>
            <person name="He G."/>
            <person name="Yan M."/>
            <person name="Ng V."/>
            <person name="Cullen D."/>
            <person name="Martin F."/>
            <person name="Rosso M.-N."/>
            <person name="Henrissat B."/>
            <person name="Hibbett D."/>
            <person name="Martinez A.T."/>
            <person name="Grigoriev I.V."/>
        </authorList>
    </citation>
    <scope>NUCLEOTIDE SEQUENCE</scope>
    <source>
        <strain evidence="1">CIRM-BRFM 674</strain>
    </source>
</reference>
<organism evidence="1 2">
    <name type="scientific">Pholiota conissans</name>
    <dbReference type="NCBI Taxonomy" id="109636"/>
    <lineage>
        <taxon>Eukaryota</taxon>
        <taxon>Fungi</taxon>
        <taxon>Dikarya</taxon>
        <taxon>Basidiomycota</taxon>
        <taxon>Agaricomycotina</taxon>
        <taxon>Agaricomycetes</taxon>
        <taxon>Agaricomycetidae</taxon>
        <taxon>Agaricales</taxon>
        <taxon>Agaricineae</taxon>
        <taxon>Strophariaceae</taxon>
        <taxon>Pholiota</taxon>
    </lineage>
</organism>
<sequence length="206" mass="22937">MTRPSPTPQNIHVILNPNDGEDLYIDIPYAEVQRLSLSPSRLLNYFCFIVLGLPGILHLADGRRVSLEREEDGSGFNIEAGGPYIYHVEGDTPFTSTLVDPEAVREVGSQITTSSQGDLPIFRSRLDARDKFGIFTGGNSLYCQSQHIIAHGKGDFIISYTYLSNHALSDIFHRHLTGTSIVVTFLWPWLITYHPAARLLPIVDSP</sequence>
<evidence type="ECO:0000313" key="2">
    <source>
        <dbReference type="Proteomes" id="UP000807469"/>
    </source>
</evidence>